<dbReference type="EMBL" id="BAABLX010000018">
    <property type="protein sequence ID" value="GAA4943673.1"/>
    <property type="molecule type" value="Genomic_DNA"/>
</dbReference>
<name>A0AAV3U2I5_9ALTE</name>
<evidence type="ECO:0000313" key="2">
    <source>
        <dbReference type="Proteomes" id="UP001409585"/>
    </source>
</evidence>
<protein>
    <submittedName>
        <fullName evidence="1">Uncharacterized protein</fullName>
    </submittedName>
</protein>
<keyword evidence="2" id="KW-1185">Reference proteome</keyword>
<sequence length="106" mass="11760">MFVGSVIERKPIKEEAGICWTTEHGKQCGSKVATFKIEELIKGNEENIITVFAGDGCYCVDPYLESGQRYIVFATNSGDKAAYNSMNACATQPYHEEILKEIKSSK</sequence>
<dbReference type="AlphaFoldDB" id="A0AAV3U2I5"/>
<reference evidence="2" key="1">
    <citation type="journal article" date="2019" name="Int. J. Syst. Evol. Microbiol.">
        <title>The Global Catalogue of Microorganisms (GCM) 10K type strain sequencing project: providing services to taxonomists for standard genome sequencing and annotation.</title>
        <authorList>
            <consortium name="The Broad Institute Genomics Platform"/>
            <consortium name="The Broad Institute Genome Sequencing Center for Infectious Disease"/>
            <person name="Wu L."/>
            <person name="Ma J."/>
        </authorList>
    </citation>
    <scope>NUCLEOTIDE SEQUENCE [LARGE SCALE GENOMIC DNA]</scope>
    <source>
        <strain evidence="2">JCM 19134</strain>
    </source>
</reference>
<organism evidence="1 2">
    <name type="scientific">Halioxenophilus aromaticivorans</name>
    <dbReference type="NCBI Taxonomy" id="1306992"/>
    <lineage>
        <taxon>Bacteria</taxon>
        <taxon>Pseudomonadati</taxon>
        <taxon>Pseudomonadota</taxon>
        <taxon>Gammaproteobacteria</taxon>
        <taxon>Alteromonadales</taxon>
        <taxon>Alteromonadaceae</taxon>
        <taxon>Halioxenophilus</taxon>
    </lineage>
</organism>
<comment type="caution">
    <text evidence="1">The sequence shown here is derived from an EMBL/GenBank/DDBJ whole genome shotgun (WGS) entry which is preliminary data.</text>
</comment>
<gene>
    <name evidence="1" type="ORF">GCM10025791_23140</name>
</gene>
<dbReference type="Proteomes" id="UP001409585">
    <property type="component" value="Unassembled WGS sequence"/>
</dbReference>
<proteinExistence type="predicted"/>
<dbReference type="RefSeq" id="WP_390517748.1">
    <property type="nucleotide sequence ID" value="NZ_AP031496.1"/>
</dbReference>
<accession>A0AAV3U2I5</accession>
<evidence type="ECO:0000313" key="1">
    <source>
        <dbReference type="EMBL" id="GAA4943673.1"/>
    </source>
</evidence>